<dbReference type="GO" id="GO:0004439">
    <property type="term" value="F:phosphatidylinositol-4,5-bisphosphate 5-phosphatase activity"/>
    <property type="evidence" value="ECO:0007669"/>
    <property type="project" value="TreeGrafter"/>
</dbReference>
<dbReference type="PANTHER" id="PTHR46712">
    <property type="entry name" value="PHOSPHATIDYLGLYCEROPHOSPHATASE AND PROTEIN-TYROSINE PHOSPHATASE 1"/>
    <property type="match status" value="1"/>
</dbReference>
<dbReference type="SMART" id="SM00195">
    <property type="entry name" value="DSPc"/>
    <property type="match status" value="1"/>
</dbReference>
<proteinExistence type="predicted"/>
<dbReference type="GO" id="GO:0005737">
    <property type="term" value="C:cytoplasm"/>
    <property type="evidence" value="ECO:0007669"/>
    <property type="project" value="UniProtKB-ARBA"/>
</dbReference>
<evidence type="ECO:0000256" key="11">
    <source>
        <dbReference type="ARBA" id="ARBA00024224"/>
    </source>
</evidence>
<dbReference type="SUPFAM" id="SSF52799">
    <property type="entry name" value="(Phosphotyrosine protein) phosphatases II"/>
    <property type="match status" value="1"/>
</dbReference>
<evidence type="ECO:0000256" key="6">
    <source>
        <dbReference type="ARBA" id="ARBA00023098"/>
    </source>
</evidence>
<dbReference type="PROSITE" id="PS50054">
    <property type="entry name" value="TYR_PHOSPHATASE_DUAL"/>
    <property type="match status" value="1"/>
</dbReference>
<accession>A0A8B8D3J4</accession>
<evidence type="ECO:0000256" key="7">
    <source>
        <dbReference type="ARBA" id="ARBA00023136"/>
    </source>
</evidence>
<gene>
    <name evidence="21" type="primary">LOC111123897</name>
</gene>
<evidence type="ECO:0000256" key="5">
    <source>
        <dbReference type="ARBA" id="ARBA00022912"/>
    </source>
</evidence>
<dbReference type="GO" id="GO:0008962">
    <property type="term" value="F:phosphatidylglycerophosphatase activity"/>
    <property type="evidence" value="ECO:0007669"/>
    <property type="project" value="UniProtKB-EC"/>
</dbReference>
<comment type="catalytic activity">
    <reaction evidence="16">
        <text>1,2-dioctanoyl-sn-glycero-3-phospho-(1D-myo-inositol-5-phosphate) + H2O = 1,2-dioctanoyl-sn-glycero-3-phospho-(1D-myo-inositol) + phosphate</text>
        <dbReference type="Rhea" id="RHEA:42308"/>
        <dbReference type="ChEBI" id="CHEBI:15377"/>
        <dbReference type="ChEBI" id="CHEBI:43474"/>
        <dbReference type="ChEBI" id="CHEBI:65221"/>
        <dbReference type="ChEBI" id="CHEBI:78911"/>
    </reaction>
    <physiologicalReaction direction="left-to-right" evidence="16">
        <dbReference type="Rhea" id="RHEA:42309"/>
    </physiologicalReaction>
</comment>
<evidence type="ECO:0000256" key="2">
    <source>
        <dbReference type="ARBA" id="ARBA00005189"/>
    </source>
</evidence>
<evidence type="ECO:0000256" key="14">
    <source>
        <dbReference type="ARBA" id="ARBA00052505"/>
    </source>
</evidence>
<sequence length="184" mass="21441">MSLITKVLFYPTLGYNILMTYVTNRRWYDRIDETVVLGALPLRSWNKILVEEEKIRGIVTLNEDFETEGITNSTEEWKSLGVEQLKLPTPDFVASPSQEFINQGVSFILKHRQQQHSVYVHCKAGRTRSATIVACYLMKVNNWKPQEAVAFVESKRPHIWLREKQLDSINIYYDYLKHCKTQGG</sequence>
<dbReference type="EC" id="3.1.3.27" evidence="11"/>
<comment type="catalytic activity">
    <reaction evidence="13">
        <text>a 1-acyl-2-hexanoyl-sn-glycero-3-phospho-(1D-myo-inositol-5-phosphate) + H2O = a 1-acyl-2-hexanoyl-sn-glycero-3-phospho-(1D-myo-inositol) + phosphate</text>
        <dbReference type="Rhea" id="RHEA:42320"/>
        <dbReference type="ChEBI" id="CHEBI:15377"/>
        <dbReference type="ChEBI" id="CHEBI:43474"/>
        <dbReference type="ChEBI" id="CHEBI:78930"/>
        <dbReference type="ChEBI" id="CHEBI:78931"/>
    </reaction>
    <physiologicalReaction direction="left-to-right" evidence="13">
        <dbReference type="Rhea" id="RHEA:42321"/>
    </physiologicalReaction>
</comment>
<dbReference type="PROSITE" id="PS00383">
    <property type="entry name" value="TYR_PHOSPHATASE_1"/>
    <property type="match status" value="1"/>
</dbReference>
<comment type="catalytic activity">
    <reaction evidence="15">
        <text>1,2-di-(9Z-octadecenoyl)-sn-glycero-3-phospho-(1'-sn-glycerol-3'-phosphate) + H2O = 1,2-di-(9Z-octadecenoyl)-sn-glycero-3-phospho-(1'-sn-glycerol) + phosphate</text>
        <dbReference type="Rhea" id="RHEA:42304"/>
        <dbReference type="ChEBI" id="CHEBI:15377"/>
        <dbReference type="ChEBI" id="CHEBI:43474"/>
        <dbReference type="ChEBI" id="CHEBI:75163"/>
        <dbReference type="ChEBI" id="CHEBI:78907"/>
    </reaction>
    <physiologicalReaction direction="left-to-right" evidence="15">
        <dbReference type="Rhea" id="RHEA:42305"/>
    </physiologicalReaction>
</comment>
<dbReference type="GO" id="GO:0016020">
    <property type="term" value="C:membrane"/>
    <property type="evidence" value="ECO:0007669"/>
    <property type="project" value="UniProtKB-SubCell"/>
</dbReference>
<evidence type="ECO:0000256" key="12">
    <source>
        <dbReference type="ARBA" id="ARBA00050944"/>
    </source>
</evidence>
<dbReference type="Gene3D" id="3.90.190.10">
    <property type="entry name" value="Protein tyrosine phosphatase superfamily"/>
    <property type="match status" value="1"/>
</dbReference>
<dbReference type="GO" id="GO:0008654">
    <property type="term" value="P:phospholipid biosynthetic process"/>
    <property type="evidence" value="ECO:0007669"/>
    <property type="project" value="UniProtKB-KW"/>
</dbReference>
<keyword evidence="4" id="KW-0378">Hydrolase</keyword>
<dbReference type="Proteomes" id="UP000694844">
    <property type="component" value="Chromosome 3"/>
</dbReference>
<comment type="subcellular location">
    <subcellularLocation>
        <location evidence="1">Membrane</location>
    </subcellularLocation>
</comment>
<dbReference type="KEGG" id="cvn:111123897"/>
<name>A0A8B8D3J4_CRAVI</name>
<reference evidence="21" key="1">
    <citation type="submission" date="2025-08" db="UniProtKB">
        <authorList>
            <consortium name="RefSeq"/>
        </authorList>
    </citation>
    <scope>IDENTIFICATION</scope>
    <source>
        <tissue evidence="21">Whole sample</tissue>
    </source>
</reference>
<dbReference type="InterPro" id="IPR000387">
    <property type="entry name" value="Tyr_Pase_dom"/>
</dbReference>
<evidence type="ECO:0000259" key="18">
    <source>
        <dbReference type="PROSITE" id="PS50054"/>
    </source>
</evidence>
<keyword evidence="8" id="KW-0594">Phospholipid biosynthesis</keyword>
<organism evidence="20 21">
    <name type="scientific">Crassostrea virginica</name>
    <name type="common">Eastern oyster</name>
    <dbReference type="NCBI Taxonomy" id="6565"/>
    <lineage>
        <taxon>Eukaryota</taxon>
        <taxon>Metazoa</taxon>
        <taxon>Spiralia</taxon>
        <taxon>Lophotrochozoa</taxon>
        <taxon>Mollusca</taxon>
        <taxon>Bivalvia</taxon>
        <taxon>Autobranchia</taxon>
        <taxon>Pteriomorphia</taxon>
        <taxon>Ostreida</taxon>
        <taxon>Ostreoidea</taxon>
        <taxon>Ostreidae</taxon>
        <taxon>Crassostrea</taxon>
    </lineage>
</organism>
<dbReference type="RefSeq" id="XP_022322285.1">
    <property type="nucleotide sequence ID" value="XM_022466577.1"/>
</dbReference>
<dbReference type="GO" id="GO:0004721">
    <property type="term" value="F:phosphoprotein phosphatase activity"/>
    <property type="evidence" value="ECO:0007669"/>
    <property type="project" value="UniProtKB-KW"/>
</dbReference>
<evidence type="ECO:0000256" key="4">
    <source>
        <dbReference type="ARBA" id="ARBA00022801"/>
    </source>
</evidence>
<evidence type="ECO:0000313" key="20">
    <source>
        <dbReference type="Proteomes" id="UP000694844"/>
    </source>
</evidence>
<keyword evidence="9" id="KW-1208">Phospholipid metabolism</keyword>
<dbReference type="PROSITE" id="PS50056">
    <property type="entry name" value="TYR_PHOSPHATASE_2"/>
    <property type="match status" value="1"/>
</dbReference>
<evidence type="ECO:0000256" key="17">
    <source>
        <dbReference type="ARBA" id="ARBA00069309"/>
    </source>
</evidence>
<protein>
    <recommendedName>
        <fullName evidence="17">Phosphatidylglycerophosphatase and protein-tyrosine phosphatase 1</fullName>
        <ecNumber evidence="11">3.1.3.27</ecNumber>
    </recommendedName>
</protein>
<comment type="pathway">
    <text evidence="10">Phospholipid metabolism; phosphatidylglycerol biosynthesis; phosphatidylglycerol from CDP-diacylglycerol: step 2/2.</text>
</comment>
<dbReference type="Pfam" id="PF00782">
    <property type="entry name" value="DSPc"/>
    <property type="match status" value="1"/>
</dbReference>
<evidence type="ECO:0000259" key="19">
    <source>
        <dbReference type="PROSITE" id="PS50056"/>
    </source>
</evidence>
<dbReference type="GeneID" id="111123897"/>
<evidence type="ECO:0000256" key="1">
    <source>
        <dbReference type="ARBA" id="ARBA00004370"/>
    </source>
</evidence>
<dbReference type="InterPro" id="IPR044596">
    <property type="entry name" value="PTPMT1-like"/>
</dbReference>
<comment type="pathway">
    <text evidence="2">Lipid metabolism.</text>
</comment>
<feature type="domain" description="Tyrosine specific protein phosphatases" evidence="19">
    <location>
        <begin position="98"/>
        <end position="167"/>
    </location>
</feature>
<keyword evidence="5" id="KW-0904">Protein phosphatase</keyword>
<evidence type="ECO:0000256" key="10">
    <source>
        <dbReference type="ARBA" id="ARBA00024192"/>
    </source>
</evidence>
<dbReference type="InterPro" id="IPR029021">
    <property type="entry name" value="Prot-tyrosine_phosphatase-like"/>
</dbReference>
<dbReference type="AlphaFoldDB" id="A0A8B8D3J4"/>
<dbReference type="InterPro" id="IPR000340">
    <property type="entry name" value="Dual-sp_phosphatase_cat-dom"/>
</dbReference>
<evidence type="ECO:0000256" key="3">
    <source>
        <dbReference type="ARBA" id="ARBA00022516"/>
    </source>
</evidence>
<evidence type="ECO:0000256" key="9">
    <source>
        <dbReference type="ARBA" id="ARBA00023264"/>
    </source>
</evidence>
<keyword evidence="20" id="KW-1185">Reference proteome</keyword>
<keyword evidence="6" id="KW-0443">Lipid metabolism</keyword>
<evidence type="ECO:0000256" key="16">
    <source>
        <dbReference type="ARBA" id="ARBA00052780"/>
    </source>
</evidence>
<dbReference type="CDD" id="cd14524">
    <property type="entry name" value="PTPMT1"/>
    <property type="match status" value="1"/>
</dbReference>
<evidence type="ECO:0000313" key="21">
    <source>
        <dbReference type="RefSeq" id="XP_022322285.1"/>
    </source>
</evidence>
<feature type="domain" description="Tyrosine-protein phosphatase" evidence="18">
    <location>
        <begin position="27"/>
        <end position="178"/>
    </location>
</feature>
<dbReference type="OrthoDB" id="273181at2759"/>
<comment type="catalytic activity">
    <reaction evidence="14">
        <text>1,2-dibutyryl-sn-glycero-3-phospho-(1D-myo-inositol-5-phosphate) + H2O = 1,2-dibutyryl-sn-glycero-3-phospho-(1D-myo-inositol) + phosphate</text>
        <dbReference type="Rhea" id="RHEA:42584"/>
        <dbReference type="ChEBI" id="CHEBI:15377"/>
        <dbReference type="ChEBI" id="CHEBI:43474"/>
        <dbReference type="ChEBI" id="CHEBI:82605"/>
        <dbReference type="ChEBI" id="CHEBI:82606"/>
    </reaction>
    <physiologicalReaction direction="left-to-right" evidence="14">
        <dbReference type="Rhea" id="RHEA:42585"/>
    </physiologicalReaction>
</comment>
<dbReference type="PANTHER" id="PTHR46712:SF1">
    <property type="entry name" value="PHOSPHATIDYLGLYCEROPHOSPHATASE AND PROTEIN-TYROSINE PHOSPHATASE 1"/>
    <property type="match status" value="1"/>
</dbReference>
<evidence type="ECO:0000256" key="15">
    <source>
        <dbReference type="ARBA" id="ARBA00052632"/>
    </source>
</evidence>
<comment type="catalytic activity">
    <reaction evidence="12">
        <text>a 1,2-diacyl-sn-glycero-3-phospho-(1'-sn-glycero-3'-phosphate) + H2O = a 1,2-diacyl-sn-glycero-3-phospho-(1'-sn-glycerol) + phosphate</text>
        <dbReference type="Rhea" id="RHEA:33751"/>
        <dbReference type="ChEBI" id="CHEBI:15377"/>
        <dbReference type="ChEBI" id="CHEBI:43474"/>
        <dbReference type="ChEBI" id="CHEBI:60110"/>
        <dbReference type="ChEBI" id="CHEBI:64716"/>
        <dbReference type="EC" id="3.1.3.27"/>
    </reaction>
    <physiologicalReaction direction="left-to-right" evidence="12">
        <dbReference type="Rhea" id="RHEA:33752"/>
    </physiologicalReaction>
</comment>
<evidence type="ECO:0000256" key="13">
    <source>
        <dbReference type="ARBA" id="ARBA00051818"/>
    </source>
</evidence>
<dbReference type="FunFam" id="3.90.190.10:FF:000060">
    <property type="entry name" value="Phosphatidylglycerophosphatase and protein-tyrosine phosphatase 1"/>
    <property type="match status" value="1"/>
</dbReference>
<keyword evidence="3" id="KW-0444">Lipid biosynthesis</keyword>
<evidence type="ECO:0000256" key="8">
    <source>
        <dbReference type="ARBA" id="ARBA00023209"/>
    </source>
</evidence>
<dbReference type="InterPro" id="IPR042165">
    <property type="entry name" value="PTPMT1"/>
</dbReference>
<dbReference type="InterPro" id="IPR020422">
    <property type="entry name" value="TYR_PHOSPHATASE_DUAL_dom"/>
</dbReference>
<dbReference type="InterPro" id="IPR016130">
    <property type="entry name" value="Tyr_Pase_AS"/>
</dbReference>
<keyword evidence="7" id="KW-0472">Membrane</keyword>